<organism evidence="1 2">
    <name type="scientific">Marasmius tenuissimus</name>
    <dbReference type="NCBI Taxonomy" id="585030"/>
    <lineage>
        <taxon>Eukaryota</taxon>
        <taxon>Fungi</taxon>
        <taxon>Dikarya</taxon>
        <taxon>Basidiomycota</taxon>
        <taxon>Agaricomycotina</taxon>
        <taxon>Agaricomycetes</taxon>
        <taxon>Agaricomycetidae</taxon>
        <taxon>Agaricales</taxon>
        <taxon>Marasmiineae</taxon>
        <taxon>Marasmiaceae</taxon>
        <taxon>Marasmius</taxon>
    </lineage>
</organism>
<dbReference type="Gene3D" id="3.80.10.10">
    <property type="entry name" value="Ribonuclease Inhibitor"/>
    <property type="match status" value="1"/>
</dbReference>
<protein>
    <recommendedName>
        <fullName evidence="3">F-box domain-containing protein</fullName>
    </recommendedName>
</protein>
<gene>
    <name evidence="1" type="ORF">AAF712_011819</name>
</gene>
<dbReference type="Proteomes" id="UP001437256">
    <property type="component" value="Unassembled WGS sequence"/>
</dbReference>
<keyword evidence="2" id="KW-1185">Reference proteome</keyword>
<dbReference type="EMBL" id="JBBXMP010000138">
    <property type="protein sequence ID" value="KAL0061361.1"/>
    <property type="molecule type" value="Genomic_DNA"/>
</dbReference>
<name>A0ABR2ZIF3_9AGAR</name>
<evidence type="ECO:0000313" key="1">
    <source>
        <dbReference type="EMBL" id="KAL0061361.1"/>
    </source>
</evidence>
<comment type="caution">
    <text evidence="1">The sequence shown here is derived from an EMBL/GenBank/DDBJ whole genome shotgun (WGS) entry which is preliminary data.</text>
</comment>
<evidence type="ECO:0008006" key="3">
    <source>
        <dbReference type="Google" id="ProtNLM"/>
    </source>
</evidence>
<proteinExistence type="predicted"/>
<evidence type="ECO:0000313" key="2">
    <source>
        <dbReference type="Proteomes" id="UP001437256"/>
    </source>
</evidence>
<accession>A0ABR2ZIF3</accession>
<sequence length="580" mass="65141">MTIIAEKNLLPSNYDGPLRDYLRVFNYLQSTLDNITSSFNDSIFDFFLDNLSQQREKEMLVPRSAPPEIQRLLRDGFAVHDPMGYTVRRELQNMEEEMVALKEKMIQLSYSTRQYRGLFAPVRRLSDDVLSLILSLAVADDNRVPNGAATTLTSVCARWRRLAFDTPEFWATIAITPSFDPSRHLPVLNDHLSRSRGAPLTYYLDSIVGESQQALIPILFDKHAHRVQELQFPLTEWGISISFKLMETIFTRYGSGGLLPALRTVHIRHALGRSLRQFYASHHVNASLTTLATVTTLTLAHVHASSGSVLRLLSYFPHLVSVDISFVFSGFTLVDSNDTELPLPTTLPITLPALTSFTLRYNSLPTGEDYNPVITLLQSHIEAPALTSLSILICASDDNVVYTSLLEDAMVQSLTQFIHTTLKTLRELVIRGFPRSQKGWDALLPSIPPTVESLEIGDHLHIGSYERWTFGFGTRSRAEQPLRLLVESAGLAPHLRSLKIYGLVENTHVNDVFKIVRDRVATIRKVYVFMEGGSEAGGREPSWLSDGCLKTKLMEEGILNVEVGCLAANRLPQLKLQDYD</sequence>
<reference evidence="1 2" key="1">
    <citation type="submission" date="2024-05" db="EMBL/GenBank/DDBJ databases">
        <title>A draft genome resource for the thread blight pathogen Marasmius tenuissimus strain MS-2.</title>
        <authorList>
            <person name="Yulfo-Soto G.E."/>
            <person name="Baruah I.K."/>
            <person name="Amoako-Attah I."/>
            <person name="Bukari Y."/>
            <person name="Meinhardt L.W."/>
            <person name="Bailey B.A."/>
            <person name="Cohen S.P."/>
        </authorList>
    </citation>
    <scope>NUCLEOTIDE SEQUENCE [LARGE SCALE GENOMIC DNA]</scope>
    <source>
        <strain evidence="1 2">MS-2</strain>
    </source>
</reference>
<dbReference type="SUPFAM" id="SSF52047">
    <property type="entry name" value="RNI-like"/>
    <property type="match status" value="1"/>
</dbReference>
<dbReference type="InterPro" id="IPR032675">
    <property type="entry name" value="LRR_dom_sf"/>
</dbReference>